<evidence type="ECO:0000259" key="6">
    <source>
        <dbReference type="Pfam" id="PF00892"/>
    </source>
</evidence>
<feature type="transmembrane region" description="Helical" evidence="5">
    <location>
        <begin position="7"/>
        <end position="27"/>
    </location>
</feature>
<evidence type="ECO:0000256" key="2">
    <source>
        <dbReference type="ARBA" id="ARBA00022692"/>
    </source>
</evidence>
<evidence type="ECO:0000256" key="3">
    <source>
        <dbReference type="ARBA" id="ARBA00022989"/>
    </source>
</evidence>
<feature type="transmembrane region" description="Helical" evidence="5">
    <location>
        <begin position="268"/>
        <end position="286"/>
    </location>
</feature>
<keyword evidence="3 5" id="KW-1133">Transmembrane helix</keyword>
<dbReference type="PANTHER" id="PTHR32322:SF9">
    <property type="entry name" value="AMINO-ACID METABOLITE EFFLUX PUMP-RELATED"/>
    <property type="match status" value="1"/>
</dbReference>
<feature type="transmembrane region" description="Helical" evidence="5">
    <location>
        <begin position="215"/>
        <end position="231"/>
    </location>
</feature>
<feature type="transmembrane region" description="Helical" evidence="5">
    <location>
        <begin position="63"/>
        <end position="85"/>
    </location>
</feature>
<evidence type="ECO:0000256" key="1">
    <source>
        <dbReference type="ARBA" id="ARBA00004141"/>
    </source>
</evidence>
<comment type="subcellular location">
    <subcellularLocation>
        <location evidence="1">Membrane</location>
        <topology evidence="1">Multi-pass membrane protein</topology>
    </subcellularLocation>
</comment>
<feature type="domain" description="EamA" evidence="6">
    <location>
        <begin position="6"/>
        <end position="136"/>
    </location>
</feature>
<feature type="transmembrane region" description="Helical" evidence="5">
    <location>
        <begin position="176"/>
        <end position="195"/>
    </location>
</feature>
<protein>
    <submittedName>
        <fullName evidence="7">Permease of the drug/metabolite transporter (DMT) superfamily</fullName>
    </submittedName>
</protein>
<keyword evidence="4 5" id="KW-0472">Membrane</keyword>
<feature type="domain" description="EamA" evidence="6">
    <location>
        <begin position="150"/>
        <end position="284"/>
    </location>
</feature>
<dbReference type="Pfam" id="PF00892">
    <property type="entry name" value="EamA"/>
    <property type="match status" value="2"/>
</dbReference>
<evidence type="ECO:0000313" key="7">
    <source>
        <dbReference type="EMBL" id="VAW22047.1"/>
    </source>
</evidence>
<dbReference type="InterPro" id="IPR050638">
    <property type="entry name" value="AA-Vitamin_Transporters"/>
</dbReference>
<dbReference type="InterPro" id="IPR037185">
    <property type="entry name" value="EmrE-like"/>
</dbReference>
<proteinExistence type="predicted"/>
<dbReference type="InterPro" id="IPR000620">
    <property type="entry name" value="EamA_dom"/>
</dbReference>
<feature type="transmembrane region" description="Helical" evidence="5">
    <location>
        <begin position="243"/>
        <end position="262"/>
    </location>
</feature>
<organism evidence="7">
    <name type="scientific">hydrothermal vent metagenome</name>
    <dbReference type="NCBI Taxonomy" id="652676"/>
    <lineage>
        <taxon>unclassified sequences</taxon>
        <taxon>metagenomes</taxon>
        <taxon>ecological metagenomes</taxon>
    </lineage>
</organism>
<feature type="transmembrane region" description="Helical" evidence="5">
    <location>
        <begin position="33"/>
        <end position="51"/>
    </location>
</feature>
<sequence>MRLGHILMALVVVAIWGFNFVVIKLSVDALSPFLAAGGRFALAAFPAILFIRPPKLANGKTPWALIVGFGLTFGFELYVFLNFSIALGMPAGLASVVLQVQAFFTILIAFLVLRERARKMQIIGGIVAFAGIGLIGYYRFDGAAFFPFALTIAAAIAWALANVITRYAGTINPVALTVWGSLFAAIPLLILSALVEGGGQMIDLFVKPDPWKWGLLLFLAYPATLFGLSVWNRLLGLYPASRVAVFTLLVPITGLFSGWAVLGETIAPFEIVGGGLVIVGLGVTLIKTKSRAARIYGRSNSSL</sequence>
<gene>
    <name evidence="7" type="ORF">MNBD_ALPHA12-868</name>
</gene>
<feature type="transmembrane region" description="Helical" evidence="5">
    <location>
        <begin position="120"/>
        <end position="138"/>
    </location>
</feature>
<feature type="transmembrane region" description="Helical" evidence="5">
    <location>
        <begin position="91"/>
        <end position="113"/>
    </location>
</feature>
<dbReference type="PANTHER" id="PTHR32322">
    <property type="entry name" value="INNER MEMBRANE TRANSPORTER"/>
    <property type="match status" value="1"/>
</dbReference>
<name>A0A3B0U9I6_9ZZZZ</name>
<dbReference type="AlphaFoldDB" id="A0A3B0U9I6"/>
<evidence type="ECO:0000256" key="5">
    <source>
        <dbReference type="SAM" id="Phobius"/>
    </source>
</evidence>
<dbReference type="EMBL" id="UOEO01000196">
    <property type="protein sequence ID" value="VAW22047.1"/>
    <property type="molecule type" value="Genomic_DNA"/>
</dbReference>
<dbReference type="SUPFAM" id="SSF103481">
    <property type="entry name" value="Multidrug resistance efflux transporter EmrE"/>
    <property type="match status" value="2"/>
</dbReference>
<feature type="transmembrane region" description="Helical" evidence="5">
    <location>
        <begin position="144"/>
        <end position="164"/>
    </location>
</feature>
<dbReference type="GO" id="GO:0016020">
    <property type="term" value="C:membrane"/>
    <property type="evidence" value="ECO:0007669"/>
    <property type="project" value="UniProtKB-SubCell"/>
</dbReference>
<evidence type="ECO:0000256" key="4">
    <source>
        <dbReference type="ARBA" id="ARBA00023136"/>
    </source>
</evidence>
<reference evidence="7" key="1">
    <citation type="submission" date="2018-06" db="EMBL/GenBank/DDBJ databases">
        <authorList>
            <person name="Zhirakovskaya E."/>
        </authorList>
    </citation>
    <scope>NUCLEOTIDE SEQUENCE</scope>
</reference>
<accession>A0A3B0U9I6</accession>
<keyword evidence="2 5" id="KW-0812">Transmembrane</keyword>